<evidence type="ECO:0000256" key="7">
    <source>
        <dbReference type="ARBA" id="ARBA00022448"/>
    </source>
</evidence>
<evidence type="ECO:0000256" key="24">
    <source>
        <dbReference type="ARBA" id="ARBA00082592"/>
    </source>
</evidence>
<dbReference type="AlphaFoldDB" id="A0A3Q0G4P8"/>
<feature type="transmembrane region" description="Helical" evidence="25">
    <location>
        <begin position="120"/>
        <end position="140"/>
    </location>
</feature>
<keyword evidence="9" id="KW-0285">Flavoprotein</keyword>
<evidence type="ECO:0000256" key="4">
    <source>
        <dbReference type="ARBA" id="ARBA00004514"/>
    </source>
</evidence>
<evidence type="ECO:0000256" key="17">
    <source>
        <dbReference type="ARBA" id="ARBA00023180"/>
    </source>
</evidence>
<reference evidence="28" key="1">
    <citation type="submission" date="2025-08" db="UniProtKB">
        <authorList>
            <consortium name="RefSeq"/>
        </authorList>
    </citation>
    <scope>IDENTIFICATION</scope>
</reference>
<dbReference type="GO" id="GO:0006811">
    <property type="term" value="P:monoatomic ion transport"/>
    <property type="evidence" value="ECO:0007669"/>
    <property type="project" value="UniProtKB-KW"/>
</dbReference>
<dbReference type="PANTHER" id="PTHR11530:SF11">
    <property type="entry name" value="D-ASPARTATE OXIDASE"/>
    <property type="match status" value="1"/>
</dbReference>
<evidence type="ECO:0000256" key="22">
    <source>
        <dbReference type="ARBA" id="ARBA00049882"/>
    </source>
</evidence>
<evidence type="ECO:0000256" key="8">
    <source>
        <dbReference type="ARBA" id="ARBA00022490"/>
    </source>
</evidence>
<dbReference type="InterPro" id="IPR005828">
    <property type="entry name" value="MFS_sugar_transport-like"/>
</dbReference>
<evidence type="ECO:0000256" key="23">
    <source>
        <dbReference type="ARBA" id="ARBA00072104"/>
    </source>
</evidence>
<evidence type="ECO:0000256" key="20">
    <source>
        <dbReference type="ARBA" id="ARBA00046214"/>
    </source>
</evidence>
<feature type="transmembrane region" description="Helical" evidence="25">
    <location>
        <begin position="210"/>
        <end position="230"/>
    </location>
</feature>
<keyword evidence="12 25" id="KW-1133">Transmembrane helix</keyword>
<feature type="transmembrane region" description="Helical" evidence="25">
    <location>
        <begin position="152"/>
        <end position="171"/>
    </location>
</feature>
<dbReference type="Gene3D" id="1.20.1250.20">
    <property type="entry name" value="MFS general substrate transporter like domains"/>
    <property type="match status" value="1"/>
</dbReference>
<keyword evidence="11" id="KW-0274">FAD</keyword>
<evidence type="ECO:0000256" key="12">
    <source>
        <dbReference type="ARBA" id="ARBA00022989"/>
    </source>
</evidence>
<comment type="similarity">
    <text evidence="6">Belongs to the major facilitator (TC 2.A.1) superfamily. Organic cation transporter (TC 2.A.1.19) family.</text>
</comment>
<comment type="function">
    <text evidence="20">Selectively catalyzes the oxidative deamination of acidic amino acids. Suppresses the level of D-aspartate in the brain, an amino acid that can act as an agonist for glutamate receptors. Protects the organism from the toxicity of D-amino acids. May also function in the intestine.</text>
</comment>
<dbReference type="GO" id="GO:0005829">
    <property type="term" value="C:cytosol"/>
    <property type="evidence" value="ECO:0007669"/>
    <property type="project" value="UniProtKB-SubCell"/>
</dbReference>
<feature type="transmembrane region" description="Helical" evidence="25">
    <location>
        <begin position="334"/>
        <end position="350"/>
    </location>
</feature>
<dbReference type="PANTHER" id="PTHR11530">
    <property type="entry name" value="D-AMINO ACID OXIDASE"/>
    <property type="match status" value="1"/>
</dbReference>
<keyword evidence="16" id="KW-0576">Peroxisome</keyword>
<evidence type="ECO:0000256" key="6">
    <source>
        <dbReference type="ARBA" id="ARBA00009203"/>
    </source>
</evidence>
<dbReference type="PROSITE" id="PS50850">
    <property type="entry name" value="MFS"/>
    <property type="match status" value="1"/>
</dbReference>
<comment type="catalytic activity">
    <reaction evidence="22">
        <text>D-glutamate + O2 + H2O = 2-oxoglutarate + H2O2 + NH4(+)</text>
        <dbReference type="Rhea" id="RHEA:10028"/>
        <dbReference type="ChEBI" id="CHEBI:15377"/>
        <dbReference type="ChEBI" id="CHEBI:15379"/>
        <dbReference type="ChEBI" id="CHEBI:16240"/>
        <dbReference type="ChEBI" id="CHEBI:16810"/>
        <dbReference type="ChEBI" id="CHEBI:28938"/>
        <dbReference type="ChEBI" id="CHEBI:29986"/>
    </reaction>
    <physiologicalReaction direction="left-to-right" evidence="22">
        <dbReference type="Rhea" id="RHEA:10029"/>
    </physiologicalReaction>
</comment>
<dbReference type="Proteomes" id="UP000189705">
    <property type="component" value="Unplaced"/>
</dbReference>
<evidence type="ECO:0000256" key="21">
    <source>
        <dbReference type="ARBA" id="ARBA00047522"/>
    </source>
</evidence>
<dbReference type="GO" id="GO:0016020">
    <property type="term" value="C:membrane"/>
    <property type="evidence" value="ECO:0007669"/>
    <property type="project" value="UniProtKB-SubCell"/>
</dbReference>
<dbReference type="SUPFAM" id="SSF54373">
    <property type="entry name" value="FAD-linked reductases, C-terminal domain"/>
    <property type="match status" value="1"/>
</dbReference>
<dbReference type="GO" id="GO:0005782">
    <property type="term" value="C:peroxisomal matrix"/>
    <property type="evidence" value="ECO:0007669"/>
    <property type="project" value="UniProtKB-SubCell"/>
</dbReference>
<evidence type="ECO:0000256" key="25">
    <source>
        <dbReference type="SAM" id="Phobius"/>
    </source>
</evidence>
<feature type="transmembrane region" description="Helical" evidence="25">
    <location>
        <begin position="415"/>
        <end position="438"/>
    </location>
</feature>
<dbReference type="GO" id="GO:0008445">
    <property type="term" value="F:D-aspartate oxidase activity"/>
    <property type="evidence" value="ECO:0007669"/>
    <property type="project" value="UniProtKB-EC"/>
</dbReference>
<dbReference type="CDD" id="cd17375">
    <property type="entry name" value="MFS_SLC22A16_CT2"/>
    <property type="match status" value="1"/>
</dbReference>
<dbReference type="InterPro" id="IPR036259">
    <property type="entry name" value="MFS_trans_sf"/>
</dbReference>
<dbReference type="GO" id="GO:0071949">
    <property type="term" value="F:FAD binding"/>
    <property type="evidence" value="ECO:0007669"/>
    <property type="project" value="InterPro"/>
</dbReference>
<dbReference type="InterPro" id="IPR006181">
    <property type="entry name" value="D-amino_acid_oxidase_CS"/>
</dbReference>
<comment type="cofactor">
    <cofactor evidence="1">
        <name>FAD</name>
        <dbReference type="ChEBI" id="CHEBI:57692"/>
    </cofactor>
</comment>
<evidence type="ECO:0000256" key="3">
    <source>
        <dbReference type="ARBA" id="ARBA00004253"/>
    </source>
</evidence>
<accession>A0A3Q0G4P8</accession>
<feature type="transmembrane region" description="Helical" evidence="25">
    <location>
        <begin position="391"/>
        <end position="409"/>
    </location>
</feature>
<dbReference type="GeneID" id="102388586"/>
<dbReference type="STRING" id="38654.A0A3Q0G4P8"/>
<keyword evidence="13" id="KW-0560">Oxidoreductase</keyword>
<evidence type="ECO:0000256" key="19">
    <source>
        <dbReference type="ARBA" id="ARBA00044541"/>
    </source>
</evidence>
<evidence type="ECO:0000256" key="1">
    <source>
        <dbReference type="ARBA" id="ARBA00001974"/>
    </source>
</evidence>
<evidence type="ECO:0000259" key="26">
    <source>
        <dbReference type="PROSITE" id="PS50850"/>
    </source>
</evidence>
<comment type="catalytic activity">
    <reaction evidence="21">
        <text>D-aspartate + O2 + H2O = oxaloacetate + H2O2 + NH4(+)</text>
        <dbReference type="Rhea" id="RHEA:12512"/>
        <dbReference type="ChEBI" id="CHEBI:15377"/>
        <dbReference type="ChEBI" id="CHEBI:15379"/>
        <dbReference type="ChEBI" id="CHEBI:16240"/>
        <dbReference type="ChEBI" id="CHEBI:16452"/>
        <dbReference type="ChEBI" id="CHEBI:28938"/>
        <dbReference type="ChEBI" id="CHEBI:29990"/>
        <dbReference type="EC" id="1.4.3.1"/>
    </reaction>
    <physiologicalReaction direction="left-to-right" evidence="21">
        <dbReference type="Rhea" id="RHEA:12513"/>
    </physiologicalReaction>
</comment>
<evidence type="ECO:0000256" key="5">
    <source>
        <dbReference type="ARBA" id="ARBA00006730"/>
    </source>
</evidence>
<keyword evidence="8" id="KW-0963">Cytoplasm</keyword>
<feature type="transmembrane region" description="Helical" evidence="25">
    <location>
        <begin position="177"/>
        <end position="198"/>
    </location>
</feature>
<evidence type="ECO:0000256" key="18">
    <source>
        <dbReference type="ARBA" id="ARBA00044520"/>
    </source>
</evidence>
<sequence>MSCGIHYLASVFMAVTPKFVCSIPGNVSSVLYYNSSASSIEDVWTLWTSTDNYIVAQMENGEIWELNQCSRSRREGSLDLAYEYNGNKSVFSCSHGYIYDHTKWTSTIVTEWDLVCKREWLAKLTQPTFMLGVLIGAVIFGDIADRMGRRHIMWFTSIGQFLFGIVVAFTFDYYSFVVARFLLAMVSSGYLVVVFVYVTEYVGIKVRTWASMHVHAFFALGVMVVALVGFLVRTWWVYQIFLSITTLPFVLCCWMLPETPFWLLSVGRYEEAQKVINIMARWNKVSTPCKISELCSIQQDALVSSRTGDNDVSTTKKHNILDLFCNRYIARRTITVWLIWFTGSLGYYVFSLSSVNLGGNEYLNLFLIGVVELPSYVIACIGMDKLGRRNTLIPSLISSALICVLIMLIPQDFNALIILANMAGKFTIGVAFGLIYLYTAELYPTIVRSLAVGSGSMMCRVGSVVAPFCVYLTSIWIFMPLSMSKPRIAVIGAGLIGLSAAVCISETIPTCSVTIISDEFTPNTTSDVAAGMLIPHTYPGTPIYQQKQWFKETFDYLFAINNSSEAPSAGISLVSGWQIFKTSSSAELPFWSDIVLGFRAMTEMELKKFPQYRFGQAFTTLKCDCPSYLLWLEKRLKGNGGEVHAKRIANLWDLQNNYDIVVNCTGIGSRQLIGDLKIYPVRGQVLKVHAPWLNHFIRDGDGLSYIYPGIHNVTLGGTREKGSWNLSPDPNISKDIFDKCCALEPSLQKAQDIKVRVGLRPSRLAVRLQKEILVQGEKKLPVVHNYGHGSGGFSMHWGTAKEAARLVGECIATLQDSLSKAKL</sequence>
<name>A0A3Q0G4P8_ALLSI</name>
<dbReference type="InterPro" id="IPR020846">
    <property type="entry name" value="MFS_dom"/>
</dbReference>
<comment type="subcellular location">
    <subcellularLocation>
        <location evidence="4">Cytoplasm</location>
        <location evidence="4">Cytosol</location>
    </subcellularLocation>
    <subcellularLocation>
        <location evidence="2">Membrane</location>
        <topology evidence="2">Multi-pass membrane protein</topology>
    </subcellularLocation>
    <subcellularLocation>
        <location evidence="3">Peroxisome matrix</location>
    </subcellularLocation>
</comment>
<keyword evidence="17" id="KW-0325">Glycoprotein</keyword>
<evidence type="ECO:0000256" key="13">
    <source>
        <dbReference type="ARBA" id="ARBA00023002"/>
    </source>
</evidence>
<dbReference type="FunFam" id="1.20.1250.20:FF:000154">
    <property type="entry name" value="Solute carrier family 22 member 16"/>
    <property type="match status" value="1"/>
</dbReference>
<evidence type="ECO:0000313" key="28">
    <source>
        <dbReference type="RefSeq" id="XP_025054644.1"/>
    </source>
</evidence>
<evidence type="ECO:0000256" key="10">
    <source>
        <dbReference type="ARBA" id="ARBA00022692"/>
    </source>
</evidence>
<dbReference type="GO" id="GO:0019478">
    <property type="term" value="P:D-amino acid catabolic process"/>
    <property type="evidence" value="ECO:0007669"/>
    <property type="project" value="UniProtKB-ARBA"/>
</dbReference>
<evidence type="ECO:0000256" key="2">
    <source>
        <dbReference type="ARBA" id="ARBA00004141"/>
    </source>
</evidence>
<dbReference type="SUPFAM" id="SSF103473">
    <property type="entry name" value="MFS general substrate transporter"/>
    <property type="match status" value="1"/>
</dbReference>
<evidence type="ECO:0000256" key="15">
    <source>
        <dbReference type="ARBA" id="ARBA00023136"/>
    </source>
</evidence>
<protein>
    <recommendedName>
        <fullName evidence="19">D-aspartate oxidase</fullName>
        <ecNumber evidence="18">1.4.3.1</ecNumber>
    </recommendedName>
    <alternativeName>
        <fullName evidence="24">Carnitine transporter 2</fullName>
    </alternativeName>
    <alternativeName>
        <fullName evidence="23">Solute carrier family 22 member 16</fullName>
    </alternativeName>
</protein>
<evidence type="ECO:0000313" key="27">
    <source>
        <dbReference type="Proteomes" id="UP000189705"/>
    </source>
</evidence>
<dbReference type="InterPro" id="IPR023209">
    <property type="entry name" value="DAO"/>
</dbReference>
<dbReference type="Gene3D" id="3.30.9.10">
    <property type="entry name" value="D-Amino Acid Oxidase, subunit A, domain 2"/>
    <property type="match status" value="1"/>
</dbReference>
<feature type="transmembrane region" description="Helical" evidence="25">
    <location>
        <begin position="362"/>
        <end position="379"/>
    </location>
</feature>
<evidence type="ECO:0000256" key="9">
    <source>
        <dbReference type="ARBA" id="ARBA00022630"/>
    </source>
</evidence>
<dbReference type="SUPFAM" id="SSF51971">
    <property type="entry name" value="Nucleotide-binding domain"/>
    <property type="match status" value="1"/>
</dbReference>
<dbReference type="PROSITE" id="PS00677">
    <property type="entry name" value="DAO"/>
    <property type="match status" value="1"/>
</dbReference>
<dbReference type="InParanoid" id="A0A3Q0G4P8"/>
<keyword evidence="10 25" id="KW-0812">Transmembrane</keyword>
<dbReference type="InterPro" id="IPR006076">
    <property type="entry name" value="FAD-dep_OxRdtase"/>
</dbReference>
<dbReference type="GO" id="GO:0006533">
    <property type="term" value="P:L-aspartate catabolic process"/>
    <property type="evidence" value="ECO:0007669"/>
    <property type="project" value="TreeGrafter"/>
</dbReference>
<dbReference type="Gene3D" id="3.40.50.720">
    <property type="entry name" value="NAD(P)-binding Rossmann-like Domain"/>
    <property type="match status" value="1"/>
</dbReference>
<dbReference type="FunFam" id="3.40.50.720:FF:000551">
    <property type="entry name" value="D-aspartate oxidase"/>
    <property type="match status" value="1"/>
</dbReference>
<keyword evidence="27" id="KW-1185">Reference proteome</keyword>
<keyword evidence="15 25" id="KW-0472">Membrane</keyword>
<feature type="transmembrane region" description="Helical" evidence="25">
    <location>
        <begin position="459"/>
        <end position="479"/>
    </location>
</feature>
<evidence type="ECO:0000256" key="16">
    <source>
        <dbReference type="ARBA" id="ARBA00023140"/>
    </source>
</evidence>
<dbReference type="GO" id="GO:0022857">
    <property type="term" value="F:transmembrane transporter activity"/>
    <property type="evidence" value="ECO:0007669"/>
    <property type="project" value="InterPro"/>
</dbReference>
<dbReference type="Pfam" id="PF00083">
    <property type="entry name" value="Sugar_tr"/>
    <property type="match status" value="1"/>
</dbReference>
<dbReference type="RefSeq" id="XP_025054644.1">
    <property type="nucleotide sequence ID" value="XM_025198859.1"/>
</dbReference>
<organism evidence="27 28">
    <name type="scientific">Alligator sinensis</name>
    <name type="common">Chinese alligator</name>
    <dbReference type="NCBI Taxonomy" id="38654"/>
    <lineage>
        <taxon>Eukaryota</taxon>
        <taxon>Metazoa</taxon>
        <taxon>Chordata</taxon>
        <taxon>Craniata</taxon>
        <taxon>Vertebrata</taxon>
        <taxon>Euteleostomi</taxon>
        <taxon>Archelosauria</taxon>
        <taxon>Archosauria</taxon>
        <taxon>Crocodylia</taxon>
        <taxon>Alligatoridae</taxon>
        <taxon>Alligatorinae</taxon>
        <taxon>Alligator</taxon>
    </lineage>
</organism>
<proteinExistence type="inferred from homology"/>
<evidence type="ECO:0000256" key="14">
    <source>
        <dbReference type="ARBA" id="ARBA00023065"/>
    </source>
</evidence>
<comment type="similarity">
    <text evidence="5">Belongs to the DAMOX/DASOX family.</text>
</comment>
<keyword evidence="14" id="KW-0406">Ion transport</keyword>
<keyword evidence="7" id="KW-0813">Transport</keyword>
<feature type="transmembrane region" description="Helical" evidence="25">
    <location>
        <begin position="236"/>
        <end position="256"/>
    </location>
</feature>
<dbReference type="EC" id="1.4.3.1" evidence="18"/>
<evidence type="ECO:0000256" key="11">
    <source>
        <dbReference type="ARBA" id="ARBA00022827"/>
    </source>
</evidence>
<feature type="domain" description="Major facilitator superfamily (MFS) profile" evidence="26">
    <location>
        <begin position="45"/>
        <end position="512"/>
    </location>
</feature>
<dbReference type="Pfam" id="PF01266">
    <property type="entry name" value="DAO"/>
    <property type="match status" value="1"/>
</dbReference>
<gene>
    <name evidence="28" type="primary">LOC102388586</name>
</gene>